<dbReference type="Proteomes" id="UP000324800">
    <property type="component" value="Unassembled WGS sequence"/>
</dbReference>
<organism evidence="1 2">
    <name type="scientific">Streblomastix strix</name>
    <dbReference type="NCBI Taxonomy" id="222440"/>
    <lineage>
        <taxon>Eukaryota</taxon>
        <taxon>Metamonada</taxon>
        <taxon>Preaxostyla</taxon>
        <taxon>Oxymonadida</taxon>
        <taxon>Streblomastigidae</taxon>
        <taxon>Streblomastix</taxon>
    </lineage>
</organism>
<dbReference type="EMBL" id="SNRW01036164">
    <property type="protein sequence ID" value="KAA6354519.1"/>
    <property type="molecule type" value="Genomic_DNA"/>
</dbReference>
<evidence type="ECO:0000313" key="2">
    <source>
        <dbReference type="Proteomes" id="UP000324800"/>
    </source>
</evidence>
<dbReference type="AlphaFoldDB" id="A0A5J4T8I0"/>
<sequence length="124" mass="14614">MGKVSCESICNSGGGKGLENERIEYGGLDVLHSMTGEAINRDECYLNANWKSWLEKLIETEEEQGSFEEIDNILYATQDEPGRRISSKAYQLKESIQKWWKYEQETEYEEQDIDQMWFRYCFKS</sequence>
<evidence type="ECO:0000313" key="1">
    <source>
        <dbReference type="EMBL" id="KAA6354519.1"/>
    </source>
</evidence>
<name>A0A5J4T8I0_9EUKA</name>
<proteinExistence type="predicted"/>
<protein>
    <submittedName>
        <fullName evidence="1">Uncharacterized protein</fullName>
    </submittedName>
</protein>
<comment type="caution">
    <text evidence="1">The sequence shown here is derived from an EMBL/GenBank/DDBJ whole genome shotgun (WGS) entry which is preliminary data.</text>
</comment>
<reference evidence="1 2" key="1">
    <citation type="submission" date="2019-03" db="EMBL/GenBank/DDBJ databases">
        <title>Single cell metagenomics reveals metabolic interactions within the superorganism composed of flagellate Streblomastix strix and complex community of Bacteroidetes bacteria on its surface.</title>
        <authorList>
            <person name="Treitli S.C."/>
            <person name="Kolisko M."/>
            <person name="Husnik F."/>
            <person name="Keeling P."/>
            <person name="Hampl V."/>
        </authorList>
    </citation>
    <scope>NUCLEOTIDE SEQUENCE [LARGE SCALE GENOMIC DNA]</scope>
    <source>
        <strain evidence="1">ST1C</strain>
    </source>
</reference>
<gene>
    <name evidence="1" type="ORF">EZS28_049954</name>
</gene>
<accession>A0A5J4T8I0</accession>